<dbReference type="GO" id="GO:0004725">
    <property type="term" value="F:protein tyrosine phosphatase activity"/>
    <property type="evidence" value="ECO:0007669"/>
    <property type="project" value="UniProtKB-EC"/>
</dbReference>
<dbReference type="SUPFAM" id="SSF52799">
    <property type="entry name" value="(Phosphotyrosine protein) phosphatases II"/>
    <property type="match status" value="1"/>
</dbReference>
<dbReference type="SUPFAM" id="SSF52821">
    <property type="entry name" value="Rhodanese/Cell cycle control phosphatase"/>
    <property type="match status" value="1"/>
</dbReference>
<dbReference type="InterPro" id="IPR000387">
    <property type="entry name" value="Tyr_Pase_dom"/>
</dbReference>
<dbReference type="InterPro" id="IPR029021">
    <property type="entry name" value="Prot-tyrosine_phosphatase-like"/>
</dbReference>
<comment type="caution">
    <text evidence="8">The sequence shown here is derived from an EMBL/GenBank/DDBJ whole genome shotgun (WGS) entry which is preliminary data.</text>
</comment>
<dbReference type="PROSITE" id="PS00383">
    <property type="entry name" value="TYR_PHOSPHATASE_1"/>
    <property type="match status" value="1"/>
</dbReference>
<feature type="domain" description="Tyrosine-protein phosphatase" evidence="5">
    <location>
        <begin position="232"/>
        <end position="374"/>
    </location>
</feature>
<dbReference type="Pfam" id="PF00782">
    <property type="entry name" value="DSPc"/>
    <property type="match status" value="1"/>
</dbReference>
<evidence type="ECO:0000259" key="6">
    <source>
        <dbReference type="PROSITE" id="PS50056"/>
    </source>
</evidence>
<evidence type="ECO:0000256" key="4">
    <source>
        <dbReference type="ARBA" id="ARBA00022912"/>
    </source>
</evidence>
<evidence type="ECO:0000256" key="1">
    <source>
        <dbReference type="ARBA" id="ARBA00008601"/>
    </source>
</evidence>
<evidence type="ECO:0000256" key="3">
    <source>
        <dbReference type="ARBA" id="ARBA00022801"/>
    </source>
</evidence>
<gene>
    <name evidence="8" type="ORF">ACJMK2_038166</name>
</gene>
<keyword evidence="9" id="KW-1185">Reference proteome</keyword>
<name>A0ABD3WR73_SINWO</name>
<dbReference type="Gene3D" id="3.90.190.10">
    <property type="entry name" value="Protein tyrosine phosphatase superfamily"/>
    <property type="match status" value="1"/>
</dbReference>
<dbReference type="CDD" id="cd01446">
    <property type="entry name" value="DSP_MapKP"/>
    <property type="match status" value="1"/>
</dbReference>
<dbReference type="SMART" id="SM00450">
    <property type="entry name" value="RHOD"/>
    <property type="match status" value="1"/>
</dbReference>
<dbReference type="InterPro" id="IPR036873">
    <property type="entry name" value="Rhodanese-like_dom_sf"/>
</dbReference>
<dbReference type="PROSITE" id="PS50056">
    <property type="entry name" value="TYR_PHOSPHATASE_2"/>
    <property type="match status" value="1"/>
</dbReference>
<keyword evidence="3" id="KW-0378">Hydrolase</keyword>
<dbReference type="SMART" id="SM00195">
    <property type="entry name" value="DSPc"/>
    <property type="match status" value="1"/>
</dbReference>
<proteinExistence type="inferred from homology"/>
<dbReference type="AlphaFoldDB" id="A0ABD3WR73"/>
<dbReference type="FunFam" id="3.90.190.10:FF:000028">
    <property type="entry name" value="Dual specificity phosphatase 10"/>
    <property type="match status" value="1"/>
</dbReference>
<feature type="domain" description="Tyrosine specific protein phosphatases" evidence="6">
    <location>
        <begin position="295"/>
        <end position="353"/>
    </location>
</feature>
<dbReference type="InterPro" id="IPR001763">
    <property type="entry name" value="Rhodanese-like_dom"/>
</dbReference>
<dbReference type="PANTHER" id="PTHR10159">
    <property type="entry name" value="DUAL SPECIFICITY PROTEIN PHOSPHATASE"/>
    <property type="match status" value="1"/>
</dbReference>
<evidence type="ECO:0000313" key="8">
    <source>
        <dbReference type="EMBL" id="KAL3875242.1"/>
    </source>
</evidence>
<sequence>MPEAGEIEILPPPSVLHSTPSRRKVGLRLELSSECLMSVPKRCKLESMSFTINGSITVNPGGLGSNTTPSMPRTMSVQELAIRLNKCRPLLLLDCRPFFAFNSFHIEGAVNINCSDRMNKRRLQQGKVSLVDLVSTKEGKDLFKRKCTKETIILYDDQTSDLCQLGQDTCLSLVLSILLREGRQATVLKGGLKEFRSQHEDLCRSSLKSHEHKPLYSPTTPMLIEPAIETALAAQVLPFLYLGNERDAANRQMLKDIGITYVLNVTSHIPLYFENQGIKYKRLPASDSGQQNLRQYFEEAINFIDEARNNGAKILVHCQAGVSRSATITIAYILKHSKMSMTDGYRFVKSKRPIISPNFNFMGQLLDFEQALNQGIVPRDSDSSLLGIEACV</sequence>
<evidence type="ECO:0000259" key="5">
    <source>
        <dbReference type="PROSITE" id="PS50054"/>
    </source>
</evidence>
<dbReference type="InterPro" id="IPR020422">
    <property type="entry name" value="TYR_PHOSPHATASE_DUAL_dom"/>
</dbReference>
<dbReference type="InterPro" id="IPR016130">
    <property type="entry name" value="Tyr_Pase_AS"/>
</dbReference>
<dbReference type="Pfam" id="PF00581">
    <property type="entry name" value="Rhodanese"/>
    <property type="match status" value="1"/>
</dbReference>
<dbReference type="PANTHER" id="PTHR10159:SF528">
    <property type="entry name" value="PUCKERED, ISOFORM A"/>
    <property type="match status" value="1"/>
</dbReference>
<evidence type="ECO:0000259" key="7">
    <source>
        <dbReference type="PROSITE" id="PS50206"/>
    </source>
</evidence>
<accession>A0ABD3WR73</accession>
<dbReference type="EMBL" id="JBJQND010000006">
    <property type="protein sequence ID" value="KAL3875242.1"/>
    <property type="molecule type" value="Genomic_DNA"/>
</dbReference>
<dbReference type="PROSITE" id="PS50054">
    <property type="entry name" value="TYR_PHOSPHATASE_DUAL"/>
    <property type="match status" value="1"/>
</dbReference>
<dbReference type="PRINTS" id="PR01764">
    <property type="entry name" value="MAPKPHPHTASE"/>
</dbReference>
<evidence type="ECO:0000313" key="9">
    <source>
        <dbReference type="Proteomes" id="UP001634394"/>
    </source>
</evidence>
<comment type="similarity">
    <text evidence="1">Belongs to the protein-tyrosine phosphatase family. Non-receptor class dual specificity subfamily.</text>
</comment>
<reference evidence="8 9" key="1">
    <citation type="submission" date="2024-11" db="EMBL/GenBank/DDBJ databases">
        <title>Chromosome-level genome assembly of the freshwater bivalve Anodonta woodiana.</title>
        <authorList>
            <person name="Chen X."/>
        </authorList>
    </citation>
    <scope>NUCLEOTIDE SEQUENCE [LARGE SCALE GENOMIC DNA]</scope>
    <source>
        <strain evidence="8">MN2024</strain>
        <tissue evidence="8">Gills</tissue>
    </source>
</reference>
<dbReference type="Proteomes" id="UP001634394">
    <property type="component" value="Unassembled WGS sequence"/>
</dbReference>
<dbReference type="EC" id="3.1.3.48" evidence="2"/>
<protein>
    <recommendedName>
        <fullName evidence="2">protein-tyrosine-phosphatase</fullName>
        <ecNumber evidence="2">3.1.3.48</ecNumber>
    </recommendedName>
</protein>
<dbReference type="PROSITE" id="PS50206">
    <property type="entry name" value="RHODANESE_3"/>
    <property type="match status" value="1"/>
</dbReference>
<feature type="domain" description="Rhodanese" evidence="7">
    <location>
        <begin position="86"/>
        <end position="204"/>
    </location>
</feature>
<dbReference type="PRINTS" id="PR01908">
    <property type="entry name" value="ADSPHPHTASE"/>
</dbReference>
<keyword evidence="4" id="KW-0904">Protein phosphatase</keyword>
<dbReference type="Gene3D" id="3.40.250.10">
    <property type="entry name" value="Rhodanese-like domain"/>
    <property type="match status" value="1"/>
</dbReference>
<organism evidence="8 9">
    <name type="scientific">Sinanodonta woodiana</name>
    <name type="common">Chinese pond mussel</name>
    <name type="synonym">Anodonta woodiana</name>
    <dbReference type="NCBI Taxonomy" id="1069815"/>
    <lineage>
        <taxon>Eukaryota</taxon>
        <taxon>Metazoa</taxon>
        <taxon>Spiralia</taxon>
        <taxon>Lophotrochozoa</taxon>
        <taxon>Mollusca</taxon>
        <taxon>Bivalvia</taxon>
        <taxon>Autobranchia</taxon>
        <taxon>Heteroconchia</taxon>
        <taxon>Palaeoheterodonta</taxon>
        <taxon>Unionida</taxon>
        <taxon>Unionoidea</taxon>
        <taxon>Unionidae</taxon>
        <taxon>Unioninae</taxon>
        <taxon>Sinanodonta</taxon>
    </lineage>
</organism>
<dbReference type="InterPro" id="IPR008343">
    <property type="entry name" value="MKP"/>
</dbReference>
<dbReference type="InterPro" id="IPR000340">
    <property type="entry name" value="Dual-sp_phosphatase_cat-dom"/>
</dbReference>
<evidence type="ECO:0000256" key="2">
    <source>
        <dbReference type="ARBA" id="ARBA00013064"/>
    </source>
</evidence>